<dbReference type="InterPro" id="IPR055440">
    <property type="entry name" value="Beta-prop_WDR90_4th"/>
</dbReference>
<gene>
    <name evidence="18" type="primary">LOC117003757</name>
</gene>
<dbReference type="GO" id="GO:0005929">
    <property type="term" value="C:cilium"/>
    <property type="evidence" value="ECO:0007669"/>
    <property type="project" value="UniProtKB-ARBA"/>
</dbReference>
<keyword evidence="7" id="KW-0970">Cilium biogenesis/degradation</keyword>
<dbReference type="InterPro" id="IPR050630">
    <property type="entry name" value="WD_repeat_EMAP"/>
</dbReference>
<evidence type="ECO:0000256" key="7">
    <source>
        <dbReference type="ARBA" id="ARBA00022794"/>
    </source>
</evidence>
<evidence type="ECO:0000256" key="9">
    <source>
        <dbReference type="ARBA" id="ARBA00060089"/>
    </source>
</evidence>
<comment type="subcellular location">
    <subcellularLocation>
        <location evidence="2">Cytoplasm</location>
        <location evidence="2">Cytoskeleton</location>
        <location evidence="2">Microtubule organizing center</location>
        <location evidence="2">Centrosome</location>
        <location evidence="2">Centriolar satellite</location>
    </subcellularLocation>
    <subcellularLocation>
        <location evidence="1">Cytoplasm</location>
        <location evidence="1">Cytoskeleton</location>
        <location evidence="1">Microtubule organizing center</location>
        <location evidence="1">Centrosome</location>
        <location evidence="1">Centriole</location>
    </subcellularLocation>
</comment>
<keyword evidence="19" id="KW-1185">Reference proteome</keyword>
<dbReference type="InterPro" id="IPR011047">
    <property type="entry name" value="Quinoprotein_ADH-like_sf"/>
</dbReference>
<dbReference type="SUPFAM" id="SSF50978">
    <property type="entry name" value="WD40 repeat-like"/>
    <property type="match status" value="1"/>
</dbReference>
<evidence type="ECO:0000256" key="10">
    <source>
        <dbReference type="ARBA" id="ARBA00061300"/>
    </source>
</evidence>
<evidence type="ECO:0000256" key="3">
    <source>
        <dbReference type="ARBA" id="ARBA00022490"/>
    </source>
</evidence>
<comment type="function">
    <text evidence="9">Microtubule-binding protein that plays a crucial role in ensuring inner core protein localization within the centriole core, as well as in maintaining the microtubule wall integrity and the overall centriole roundness and stability. Required for efficient primary cilium formation.</text>
</comment>
<dbReference type="InterPro" id="IPR019775">
    <property type="entry name" value="WD40_repeat_CS"/>
</dbReference>
<evidence type="ECO:0000313" key="18">
    <source>
        <dbReference type="Ensembl" id="ENSCUSP00005024484.1"/>
    </source>
</evidence>
<evidence type="ECO:0000259" key="17">
    <source>
        <dbReference type="Pfam" id="PF23409"/>
    </source>
</evidence>
<evidence type="ECO:0000256" key="2">
    <source>
        <dbReference type="ARBA" id="ARBA00004607"/>
    </source>
</evidence>
<dbReference type="InterPro" id="IPR001680">
    <property type="entry name" value="WD40_rpt"/>
</dbReference>
<dbReference type="GO" id="GO:0005814">
    <property type="term" value="C:centriole"/>
    <property type="evidence" value="ECO:0007669"/>
    <property type="project" value="UniProtKB-SubCell"/>
</dbReference>
<dbReference type="InterPro" id="IPR007714">
    <property type="entry name" value="CFA20_dom"/>
</dbReference>
<keyword evidence="6" id="KW-0677">Repeat</keyword>
<evidence type="ECO:0000256" key="1">
    <source>
        <dbReference type="ARBA" id="ARBA00004114"/>
    </source>
</evidence>
<accession>A0A8C3V9J0</accession>
<feature type="domain" description="WDR90/POC16 second beta-propeller" evidence="16">
    <location>
        <begin position="801"/>
        <end position="1015"/>
    </location>
</feature>
<reference evidence="18" key="2">
    <citation type="submission" date="2025-08" db="UniProtKB">
        <authorList>
            <consortium name="Ensembl"/>
        </authorList>
    </citation>
    <scope>IDENTIFICATION</scope>
</reference>
<comment type="similarity">
    <text evidence="10">Belongs to the WD repeat WDR90/POC16 family.</text>
</comment>
<evidence type="ECO:0000259" key="16">
    <source>
        <dbReference type="Pfam" id="PF23393"/>
    </source>
</evidence>
<dbReference type="Pfam" id="PF23409">
    <property type="entry name" value="Beta-prop_EML"/>
    <property type="match status" value="1"/>
</dbReference>
<evidence type="ECO:0000313" key="19">
    <source>
        <dbReference type="Proteomes" id="UP000694563"/>
    </source>
</evidence>
<dbReference type="Pfam" id="PF00400">
    <property type="entry name" value="WD40"/>
    <property type="match status" value="2"/>
</dbReference>
<dbReference type="Pfam" id="PF23342">
    <property type="entry name" value="WDR90_beta-prop_4th"/>
    <property type="match status" value="1"/>
</dbReference>
<dbReference type="FunFam" id="2.130.10.10:FF:000522">
    <property type="entry name" value="WD repeat domain 90"/>
    <property type="match status" value="1"/>
</dbReference>
<name>A0A8C3V9J0_CATUS</name>
<dbReference type="GO" id="GO:0034451">
    <property type="term" value="C:centriolar satellite"/>
    <property type="evidence" value="ECO:0007669"/>
    <property type="project" value="UniProtKB-SubCell"/>
</dbReference>
<keyword evidence="4 12" id="KW-0853">WD repeat</keyword>
<feature type="domain" description="CFA20" evidence="14">
    <location>
        <begin position="125"/>
        <end position="241"/>
    </location>
</feature>
<dbReference type="InterPro" id="IPR015943">
    <property type="entry name" value="WD40/YVTN_repeat-like_dom_sf"/>
</dbReference>
<dbReference type="Gene3D" id="2.130.10.10">
    <property type="entry name" value="YVTN repeat-like/Quinoprotein amine dehydrogenase"/>
    <property type="match status" value="6"/>
</dbReference>
<dbReference type="GO" id="GO:0030030">
    <property type="term" value="P:cell projection organization"/>
    <property type="evidence" value="ECO:0007669"/>
    <property type="project" value="UniProtKB-KW"/>
</dbReference>
<dbReference type="PROSITE" id="PS00678">
    <property type="entry name" value="WD_REPEATS_1"/>
    <property type="match status" value="1"/>
</dbReference>
<feature type="repeat" description="WD" evidence="12">
    <location>
        <begin position="790"/>
        <end position="831"/>
    </location>
</feature>
<organism evidence="18 19">
    <name type="scientific">Catharus ustulatus</name>
    <name type="common">Russet-backed thrush</name>
    <name type="synonym">Hylocichla ustulatus</name>
    <dbReference type="NCBI Taxonomy" id="91951"/>
    <lineage>
        <taxon>Eukaryota</taxon>
        <taxon>Metazoa</taxon>
        <taxon>Chordata</taxon>
        <taxon>Craniata</taxon>
        <taxon>Vertebrata</taxon>
        <taxon>Euteleostomi</taxon>
        <taxon>Archelosauria</taxon>
        <taxon>Archosauria</taxon>
        <taxon>Dinosauria</taxon>
        <taxon>Saurischia</taxon>
        <taxon>Theropoda</taxon>
        <taxon>Coelurosauria</taxon>
        <taxon>Aves</taxon>
        <taxon>Neognathae</taxon>
        <taxon>Neoaves</taxon>
        <taxon>Telluraves</taxon>
        <taxon>Australaves</taxon>
        <taxon>Passeriformes</taxon>
        <taxon>Turdidae</taxon>
        <taxon>Catharus</taxon>
    </lineage>
</organism>
<protein>
    <recommendedName>
        <fullName evidence="11">WD repeat-containing protein 90</fullName>
    </recommendedName>
</protein>
<reference evidence="18" key="1">
    <citation type="submission" date="2020-10" db="EMBL/GenBank/DDBJ databases">
        <title>Catharus ustulatus (Swainson's thrush) genome, bCatUst1, primary haplotype v2.</title>
        <authorList>
            <person name="Delmore K."/>
            <person name="Vafadar M."/>
            <person name="Formenti G."/>
            <person name="Chow W."/>
            <person name="Pelan S."/>
            <person name="Howe K."/>
            <person name="Rhie A."/>
            <person name="Mountcastle J."/>
            <person name="Haase B."/>
            <person name="Fedrigo O."/>
            <person name="Jarvis E.D."/>
        </authorList>
    </citation>
    <scope>NUCLEOTIDE SEQUENCE [LARGE SCALE GENOMIC DNA]</scope>
</reference>
<evidence type="ECO:0000256" key="5">
    <source>
        <dbReference type="ARBA" id="ARBA00022701"/>
    </source>
</evidence>
<dbReference type="SMART" id="SM00320">
    <property type="entry name" value="WD40"/>
    <property type="match status" value="19"/>
</dbReference>
<evidence type="ECO:0000256" key="6">
    <source>
        <dbReference type="ARBA" id="ARBA00022737"/>
    </source>
</evidence>
<evidence type="ECO:0000256" key="11">
    <source>
        <dbReference type="ARBA" id="ARBA00070509"/>
    </source>
</evidence>
<proteinExistence type="inferred from homology"/>
<sequence length="1803" mass="195549">MSVLPGLELGLRVVTGAQGLGALSPGTGDSEDAGTRGVTGHRSVPGSRGLHTLRYEGITGHGGSAHGVNGVPPGLGRLGTWRYWATAPGLQGQGYGGGDLGAYRGQCGGCPGWGSVPPMIPVLAAWQRPYLNIFKHFRVEEWKRSAKEGDVAALTDTRLKGTIYRIRGSNPASSYLQLPRAGTQSLGLTGRYLYLLFRPLPRKHFLVHLDVTTEENQVVRISFSSVFKEFKSTATWLQFPFVCGAASEGTARRGEELGLGAPGAAPADTRWTCLVLDLPSILALYLSRRYSHLRGVKLCCNLLVKNLCTSDLLFEPGVTFGEARLGDLSCRGVAPMPRELAFPVPKGEKWHNLYDYIRYSSSDPTAPLPTQTSLGFSQCPQVSGHHWGWMGELLNSEPLAPPAASFDSARLNALKLSRLTGETQSCLCASERAPWREDPSLALSMMVLSGFLFQGLVPDPILKLRTIIGFGGCSTKWALWTRDSTAVVYPCHAVIVALLLKTGEQRFFLGHTDKVSALAFSGSSTLLASAQTGPCSLGRLWDFPTGSCLCLFKTSLQSLVSLSFSHSGAVLCGVGKDVHSKTMVMVWNTAQVTRGGSVTVLAKAHTDVDIQAMKIAFFDDTRMVSCGRDSIRLWRVRNGALRSCPVALGEYHSLDFTDLAFEEGPRDEQDFVCSRSGHVLEVDYKNVCVRSARRLLPAQPRGDTEEQAESSPGIAINSISMSSTFCATGSEDGYMRLWLLDFSAAVLEAEHEASVSSVCISPDSHKVLSTTASGNLGYLDIQAQDYNTLMRSHKDSVLGFSVESKWKQIATVSQDNTIRVWDLTSRQQLYDFSAAEETPCTVTFHPFWKILACGFDSGVVRTFSLAASDLLLEHKQHRTAITGLTFSPDGNFMFSSCLQGTLALYSLVARKTQVLRVLGNVVARDAGSGVDTLVVSGDSRLLAFVGPSKYIVTVMEACSLDELLRVDISILDLHSTCTVLDSAVKVCFGPVLQGELLVSTSSNKILVLDAKTGRLSSVGAGEWSNPILTGQVLMGDSRRALSQVFIGHSEPVHQVAFTPDQEHVISVGDAIFLWDFLAPPPVRSSPACAQHLHISKPQPGCCSQTLSRTFLLCVAEPRKGTKPPKSRCSIRPDSYRHFTPHFKASVFLSPPAGSEVLKLKAVIGYNGNGRGNMVWNPDTGFFAYSCGCVIVVEDLHSGSQNHWLGHAQEISTLALSHHAQVLASASGKKDGDSHCQICIWSTQDGACTAELFHHETQVQVMAFSWDDRFLVTIGDYSDQTMALWSTHTYELVLSTCVSEPLHDVAFSPVSHQGLACVGRGAVMFWLLEQQGAIHRAPAPDVLGLVEMTSLCYGADALLYTGTNSGQICVWDTETNSCFMTWEADEGEIGVLVCRHNRLVSGSNTKRIRLWSVATVQELRLKGPNARCGSVLLEHEITLDGTIVSAAFDDSLEMGIVGTTAGTLWYINWVESTSIRLISGHKNKVTEVCFSPDESHCATCGEDGSVRIWALGSTELVVQFQVLNQSCQCLAWKPRPVGVWPCPGESQHVVAGYSDGTVRVFSVSRTEMELKMHPHAAALTAITYSTDGEMILSGGKDGIVAVSSPRTGMTIHVLADHRGSPITVLQCTRKQYHDLGVEGGELWLASSSDRRVSVWASDWLQDKCELLDWLSFPAPAGPEVSVAPGLDSLPPSLAAFCPWEHGVLVYVGFGLQKEALFYNLRKKQVLRKISLPAFATSLSLSPSTPFMAIGFRDRLLRLQPCPAGDPQDYAGHDDTVHLCRFAPSGRRLLTASHSAVLVWELTGA</sequence>
<dbReference type="InterPro" id="IPR055439">
    <property type="entry name" value="Beta-prop_EML_1st"/>
</dbReference>
<evidence type="ECO:0000259" key="15">
    <source>
        <dbReference type="Pfam" id="PF23342"/>
    </source>
</evidence>
<dbReference type="Ensembl" id="ENSCUST00005025353.1">
    <property type="protein sequence ID" value="ENSCUSP00005024484.1"/>
    <property type="gene ID" value="ENSCUSG00005015221.1"/>
</dbReference>
<evidence type="ECO:0000256" key="8">
    <source>
        <dbReference type="ARBA" id="ARBA00023212"/>
    </source>
</evidence>
<evidence type="ECO:0000256" key="13">
    <source>
        <dbReference type="SAM" id="MobiDB-lite"/>
    </source>
</evidence>
<dbReference type="Pfam" id="PF23393">
    <property type="entry name" value="Beta-prop_WDR90_POC16_2nd"/>
    <property type="match status" value="1"/>
</dbReference>
<keyword evidence="5" id="KW-0493">Microtubule</keyword>
<dbReference type="InterPro" id="IPR036322">
    <property type="entry name" value="WD40_repeat_dom_sf"/>
</dbReference>
<keyword evidence="8" id="KW-0206">Cytoskeleton</keyword>
<feature type="domain" description="EML-like first beta-propeller" evidence="17">
    <location>
        <begin position="1199"/>
        <end position="1414"/>
    </location>
</feature>
<dbReference type="FunFam" id="2.130.10.10:FF:001417">
    <property type="entry name" value="WD repeat domain 90"/>
    <property type="match status" value="1"/>
</dbReference>
<evidence type="ECO:0000256" key="12">
    <source>
        <dbReference type="PROSITE-ProRule" id="PRU00221"/>
    </source>
</evidence>
<feature type="domain" description="WDR90 4th beta-propeller" evidence="15">
    <location>
        <begin position="1483"/>
        <end position="1802"/>
    </location>
</feature>
<dbReference type="FunFam" id="2.130.10.10:FF:000590">
    <property type="entry name" value="WD repeat domain 90"/>
    <property type="match status" value="1"/>
</dbReference>
<dbReference type="PANTHER" id="PTHR13720">
    <property type="entry name" value="WD-40 REPEAT PROTEIN"/>
    <property type="match status" value="1"/>
</dbReference>
<feature type="repeat" description="WD" evidence="12">
    <location>
        <begin position="1571"/>
        <end position="1601"/>
    </location>
</feature>
<evidence type="ECO:0000259" key="14">
    <source>
        <dbReference type="Pfam" id="PF05018"/>
    </source>
</evidence>
<feature type="repeat" description="WD" evidence="12">
    <location>
        <begin position="1477"/>
        <end position="1518"/>
    </location>
</feature>
<dbReference type="SUPFAM" id="SSF50998">
    <property type="entry name" value="Quinoprotein alcohol dehydrogenase-like"/>
    <property type="match status" value="3"/>
</dbReference>
<dbReference type="Pfam" id="PF05018">
    <property type="entry name" value="CFA20_dom"/>
    <property type="match status" value="1"/>
</dbReference>
<evidence type="ECO:0000256" key="4">
    <source>
        <dbReference type="ARBA" id="ARBA00022574"/>
    </source>
</evidence>
<dbReference type="InterPro" id="IPR055441">
    <property type="entry name" value="Beta-prop_WDR90_POC16_2nd"/>
</dbReference>
<dbReference type="FunFam" id="2.130.10.10:FF:003525">
    <property type="entry name" value="WD repeat domain 90"/>
    <property type="match status" value="1"/>
</dbReference>
<dbReference type="Proteomes" id="UP000694563">
    <property type="component" value="Chromosome 16"/>
</dbReference>
<dbReference type="PROSITE" id="PS50294">
    <property type="entry name" value="WD_REPEATS_REGION"/>
    <property type="match status" value="2"/>
</dbReference>
<reference evidence="18" key="3">
    <citation type="submission" date="2025-09" db="UniProtKB">
        <authorList>
            <consortium name="Ensembl"/>
        </authorList>
    </citation>
    <scope>IDENTIFICATION</scope>
</reference>
<feature type="region of interest" description="Disordered" evidence="13">
    <location>
        <begin position="20"/>
        <end position="46"/>
    </location>
</feature>
<dbReference type="GO" id="GO:0005874">
    <property type="term" value="C:microtubule"/>
    <property type="evidence" value="ECO:0007669"/>
    <property type="project" value="UniProtKB-KW"/>
</dbReference>
<dbReference type="PROSITE" id="PS50082">
    <property type="entry name" value="WD_REPEATS_2"/>
    <property type="match status" value="3"/>
</dbReference>
<dbReference type="PANTHER" id="PTHR13720:SF24">
    <property type="entry name" value="WD REPEAT-CONTAINING PROTEIN 90"/>
    <property type="match status" value="1"/>
</dbReference>
<keyword evidence="3" id="KW-0963">Cytoplasm</keyword>